<name>A0A9D7LRH9_9RHOO</name>
<evidence type="ECO:0000313" key="2">
    <source>
        <dbReference type="EMBL" id="MBK8890843.1"/>
    </source>
</evidence>
<dbReference type="AlphaFoldDB" id="A0A9D7LRH9"/>
<dbReference type="EMBL" id="JADKBR010000015">
    <property type="protein sequence ID" value="MBK8890843.1"/>
    <property type="molecule type" value="Genomic_DNA"/>
</dbReference>
<protein>
    <submittedName>
        <fullName evidence="2">Uncharacterized protein</fullName>
    </submittedName>
</protein>
<accession>A0A9D7LRH9</accession>
<dbReference type="Proteomes" id="UP000808146">
    <property type="component" value="Unassembled WGS sequence"/>
</dbReference>
<proteinExistence type="predicted"/>
<reference evidence="2" key="1">
    <citation type="submission" date="2020-10" db="EMBL/GenBank/DDBJ databases">
        <title>Connecting structure to function with the recovery of over 1000 high-quality activated sludge metagenome-assembled genomes encoding full-length rRNA genes using long-read sequencing.</title>
        <authorList>
            <person name="Singleton C.M."/>
            <person name="Petriglieri F."/>
            <person name="Kristensen J.M."/>
            <person name="Kirkegaard R.H."/>
            <person name="Michaelsen T.Y."/>
            <person name="Andersen M.H."/>
            <person name="Karst S.M."/>
            <person name="Dueholm M.S."/>
            <person name="Nielsen P.H."/>
            <person name="Albertsen M."/>
        </authorList>
    </citation>
    <scope>NUCLEOTIDE SEQUENCE</scope>
    <source>
        <strain evidence="2">OdNE_18-Q3-R46-58_BAT3C.305</strain>
    </source>
</reference>
<evidence type="ECO:0000313" key="3">
    <source>
        <dbReference type="Proteomes" id="UP000808146"/>
    </source>
</evidence>
<sequence length="107" mass="11660">MRKLIFVGFIALGVLVGLVSGVNGDWGTRIVMMCIGALVGTAIGGGLTRIGSKPLPKSASWLDLPYGEGTPEDELVKNYWRDRGHAPFTKPSEVTPDRHMFDPDKLY</sequence>
<gene>
    <name evidence="2" type="ORF">IPN75_10885</name>
</gene>
<keyword evidence="1" id="KW-0812">Transmembrane</keyword>
<feature type="transmembrane region" description="Helical" evidence="1">
    <location>
        <begin position="30"/>
        <end position="48"/>
    </location>
</feature>
<organism evidence="2 3">
    <name type="scientific">Candidatus Dechloromonas phosphorivorans</name>
    <dbReference type="NCBI Taxonomy" id="2899244"/>
    <lineage>
        <taxon>Bacteria</taxon>
        <taxon>Pseudomonadati</taxon>
        <taxon>Pseudomonadota</taxon>
        <taxon>Betaproteobacteria</taxon>
        <taxon>Rhodocyclales</taxon>
        <taxon>Azonexaceae</taxon>
        <taxon>Dechloromonas</taxon>
    </lineage>
</organism>
<keyword evidence="1" id="KW-0472">Membrane</keyword>
<evidence type="ECO:0000256" key="1">
    <source>
        <dbReference type="SAM" id="Phobius"/>
    </source>
</evidence>
<comment type="caution">
    <text evidence="2">The sequence shown here is derived from an EMBL/GenBank/DDBJ whole genome shotgun (WGS) entry which is preliminary data.</text>
</comment>
<keyword evidence="1" id="KW-1133">Transmembrane helix</keyword>